<feature type="signal peptide" evidence="5">
    <location>
        <begin position="1"/>
        <end position="24"/>
    </location>
</feature>
<dbReference type="PANTHER" id="PTHR24123:SF33">
    <property type="entry name" value="PROTEIN HOS4"/>
    <property type="match status" value="1"/>
</dbReference>
<dbReference type="InterPro" id="IPR002110">
    <property type="entry name" value="Ankyrin_rpt"/>
</dbReference>
<dbReference type="Proteomes" id="UP000053326">
    <property type="component" value="Unassembled WGS sequence"/>
</dbReference>
<dbReference type="InterPro" id="IPR036770">
    <property type="entry name" value="Ankyrin_rpt-contain_sf"/>
</dbReference>
<organism evidence="7 8">
    <name type="scientific">Thermacetogenium phaeum</name>
    <dbReference type="NCBI Taxonomy" id="85874"/>
    <lineage>
        <taxon>Bacteria</taxon>
        <taxon>Bacillati</taxon>
        <taxon>Bacillota</taxon>
        <taxon>Clostridia</taxon>
        <taxon>Thermoanaerobacterales</taxon>
        <taxon>Thermoanaerobacteraceae</taxon>
        <taxon>Thermacetogenium</taxon>
    </lineage>
</organism>
<evidence type="ECO:0000256" key="1">
    <source>
        <dbReference type="ARBA" id="ARBA00022737"/>
    </source>
</evidence>
<evidence type="ECO:0000256" key="3">
    <source>
        <dbReference type="PROSITE-ProRule" id="PRU00023"/>
    </source>
</evidence>
<proteinExistence type="predicted"/>
<keyword evidence="1" id="KW-0677">Repeat</keyword>
<dbReference type="PANTHER" id="PTHR24123">
    <property type="entry name" value="ANKYRIN REPEAT-CONTAINING"/>
    <property type="match status" value="1"/>
</dbReference>
<keyword evidence="4" id="KW-0175">Coiled coil</keyword>
<dbReference type="Pfam" id="PF12796">
    <property type="entry name" value="Ank_2"/>
    <property type="match status" value="2"/>
</dbReference>
<dbReference type="Gene3D" id="1.25.40.20">
    <property type="entry name" value="Ankyrin repeat-containing domain"/>
    <property type="match status" value="2"/>
</dbReference>
<protein>
    <submittedName>
        <fullName evidence="7">Copper amine oxidase-like protein</fullName>
    </submittedName>
</protein>
<dbReference type="PROSITE" id="PS50297">
    <property type="entry name" value="ANK_REP_REGION"/>
    <property type="match status" value="3"/>
</dbReference>
<reference evidence="8" key="1">
    <citation type="journal article" date="2015" name="MBio">
        <title>Genome-Resolved Metagenomic Analysis Reveals Roles for Candidate Phyla and Other Microbial Community Members in Biogeochemical Transformations in Oil Reservoirs.</title>
        <authorList>
            <person name="Hu P."/>
            <person name="Tom L."/>
            <person name="Singh A."/>
            <person name="Thomas B.C."/>
            <person name="Baker B.J."/>
            <person name="Piceno Y.M."/>
            <person name="Andersen G.L."/>
            <person name="Banfield J.F."/>
        </authorList>
    </citation>
    <scope>NUCLEOTIDE SEQUENCE [LARGE SCALE GENOMIC DNA]</scope>
</reference>
<feature type="domain" description="Copper amine oxidase-like N-terminal" evidence="6">
    <location>
        <begin position="31"/>
        <end position="137"/>
    </location>
</feature>
<dbReference type="AlphaFoldDB" id="A0A101FHR0"/>
<dbReference type="InterPro" id="IPR051165">
    <property type="entry name" value="Multifunctional_ANK_Repeat"/>
</dbReference>
<comment type="caution">
    <text evidence="7">The sequence shown here is derived from an EMBL/GenBank/DDBJ whole genome shotgun (WGS) entry which is preliminary data.</text>
</comment>
<feature type="repeat" description="ANK" evidence="3">
    <location>
        <begin position="210"/>
        <end position="242"/>
    </location>
</feature>
<feature type="coiled-coil region" evidence="4">
    <location>
        <begin position="311"/>
        <end position="338"/>
    </location>
</feature>
<evidence type="ECO:0000256" key="5">
    <source>
        <dbReference type="SAM" id="SignalP"/>
    </source>
</evidence>
<dbReference type="InterPro" id="IPR012854">
    <property type="entry name" value="Cu_amine_oxidase-like_N"/>
</dbReference>
<keyword evidence="2 3" id="KW-0040">ANK repeat</keyword>
<feature type="repeat" description="ANK" evidence="3">
    <location>
        <begin position="174"/>
        <end position="206"/>
    </location>
</feature>
<accession>A0A101FHR0</accession>
<dbReference type="EMBL" id="LGFO01000003">
    <property type="protein sequence ID" value="KUK37237.1"/>
    <property type="molecule type" value="Genomic_DNA"/>
</dbReference>
<dbReference type="PROSITE" id="PS50088">
    <property type="entry name" value="ANK_REPEAT"/>
    <property type="match status" value="3"/>
</dbReference>
<dbReference type="SUPFAM" id="SSF48403">
    <property type="entry name" value="Ankyrin repeat"/>
    <property type="match status" value="1"/>
</dbReference>
<dbReference type="Pfam" id="PF07833">
    <property type="entry name" value="Cu_amine_oxidN1"/>
    <property type="match status" value="1"/>
</dbReference>
<gene>
    <name evidence="7" type="ORF">XD66_0046</name>
</gene>
<dbReference type="PRINTS" id="PR01415">
    <property type="entry name" value="ANKYRIN"/>
</dbReference>
<name>A0A101FHR0_9THEO</name>
<dbReference type="InterPro" id="IPR036582">
    <property type="entry name" value="Mao_N_sf"/>
</dbReference>
<feature type="chain" id="PRO_5007096191" evidence="5">
    <location>
        <begin position="25"/>
        <end position="444"/>
    </location>
</feature>
<evidence type="ECO:0000313" key="8">
    <source>
        <dbReference type="Proteomes" id="UP000053326"/>
    </source>
</evidence>
<dbReference type="Gene3D" id="3.30.457.10">
    <property type="entry name" value="Copper amine oxidase-like, N-terminal domain"/>
    <property type="match status" value="1"/>
</dbReference>
<sequence>MRKAFVLVALVAVLATSGSAPASASNPIRLCVNGQEVHSSVPPQIINGRTVVPIRFVAEALGADVAWDGATKTATITKGELQLKLKVGGKAMKNNLPVALDVPSQIVGGRLMVPLRFVAETLNCRVKWDEASRTVDIVDVERLNGWLLQFVKDNNEVMVRVFLESGADPNAQVQGITALMLAVSNNNTSIVKLLLESGADPNIKSDFGETSATPLAVASGTGNIEVVNALLSAGADPNIRDDKFGVTALILAAANGHKAVVEALLKAGADPNIRDKSGYTALRYAEGKENTEVIRLLQPVTGVPRLTAKERMELEKLKRELELSISDVEQKIQKVKSEYQYQRNLVESAYNASVENLKRQETAAVNAAVKSALSRGLGSSPLVEYERKKIEEAYAPLYEQIESEKQIRLQKIDNDERLALEPLERCLNELRNLYAEVTSRLEQQ</sequence>
<evidence type="ECO:0000313" key="7">
    <source>
        <dbReference type="EMBL" id="KUK37237.1"/>
    </source>
</evidence>
<evidence type="ECO:0000256" key="4">
    <source>
        <dbReference type="SAM" id="Coils"/>
    </source>
</evidence>
<feature type="repeat" description="ANK" evidence="3">
    <location>
        <begin position="244"/>
        <end position="276"/>
    </location>
</feature>
<evidence type="ECO:0000256" key="2">
    <source>
        <dbReference type="ARBA" id="ARBA00023043"/>
    </source>
</evidence>
<dbReference type="SMART" id="SM00248">
    <property type="entry name" value="ANK"/>
    <property type="match status" value="5"/>
</dbReference>
<keyword evidence="5" id="KW-0732">Signal</keyword>
<dbReference type="SUPFAM" id="SSF55383">
    <property type="entry name" value="Copper amine oxidase, domain N"/>
    <property type="match status" value="1"/>
</dbReference>
<evidence type="ECO:0000259" key="6">
    <source>
        <dbReference type="Pfam" id="PF07833"/>
    </source>
</evidence>